<dbReference type="STRING" id="768679.TTX_0753"/>
<reference evidence="2 3" key="1">
    <citation type="journal article" date="2011" name="PLoS ONE">
        <title>The complete genome sequence of Thermoproteus tenax: a physiologically versatile member of the Crenarchaeota.</title>
        <authorList>
            <person name="Siebers B."/>
            <person name="Zaparty M."/>
            <person name="Raddatz G."/>
            <person name="Tjaden B."/>
            <person name="Albers S.V."/>
            <person name="Bell S.D."/>
            <person name="Blombach F."/>
            <person name="Kletzin A."/>
            <person name="Kyrpides N."/>
            <person name="Lanz C."/>
            <person name="Plagens A."/>
            <person name="Rampp M."/>
            <person name="Rosinus A."/>
            <person name="von Jan M."/>
            <person name="Makarova K.S."/>
            <person name="Klenk H.P."/>
            <person name="Schuster S.C."/>
            <person name="Hensel R."/>
        </authorList>
    </citation>
    <scope>NUCLEOTIDE SEQUENCE [LARGE SCALE GENOMIC DNA]</scope>
    <source>
        <strain evidence="3">ATCC 35583 / DSM 2078 / JCM 9277 / NBRC 100435 / Kra 1</strain>
    </source>
</reference>
<evidence type="ECO:0000313" key="2">
    <source>
        <dbReference type="EMBL" id="CCC81408.1"/>
    </source>
</evidence>
<accession>G4RPB3</accession>
<protein>
    <submittedName>
        <fullName evidence="2">Uncharacterized protein</fullName>
    </submittedName>
</protein>
<proteinExistence type="predicted"/>
<dbReference type="AlphaFoldDB" id="G4RPB3"/>
<evidence type="ECO:0000313" key="3">
    <source>
        <dbReference type="Proteomes" id="UP000002654"/>
    </source>
</evidence>
<dbReference type="KEGG" id="ttn:TTX_0753"/>
<dbReference type="GeneID" id="11261645"/>
<dbReference type="OrthoDB" id="27975at2157"/>
<dbReference type="Proteomes" id="UP000002654">
    <property type="component" value="Chromosome"/>
</dbReference>
<keyword evidence="3" id="KW-1185">Reference proteome</keyword>
<dbReference type="RefSeq" id="WP_014126664.1">
    <property type="nucleotide sequence ID" value="NC_016070.1"/>
</dbReference>
<feature type="region of interest" description="Disordered" evidence="1">
    <location>
        <begin position="163"/>
        <end position="183"/>
    </location>
</feature>
<dbReference type="PaxDb" id="768679-TTX_0753"/>
<organism evidence="2 3">
    <name type="scientific">Thermoproteus tenax (strain ATCC 35583 / DSM 2078 / JCM 9277 / NBRC 100435 / Kra 1)</name>
    <dbReference type="NCBI Taxonomy" id="768679"/>
    <lineage>
        <taxon>Archaea</taxon>
        <taxon>Thermoproteota</taxon>
        <taxon>Thermoprotei</taxon>
        <taxon>Thermoproteales</taxon>
        <taxon>Thermoproteaceae</taxon>
        <taxon>Thermoproteus</taxon>
    </lineage>
</organism>
<evidence type="ECO:0000256" key="1">
    <source>
        <dbReference type="SAM" id="MobiDB-lite"/>
    </source>
</evidence>
<dbReference type="PATRIC" id="fig|768679.9.peg.763"/>
<feature type="compositionally biased region" description="Polar residues" evidence="1">
    <location>
        <begin position="166"/>
        <end position="182"/>
    </location>
</feature>
<dbReference type="eggNOG" id="arCOG05584">
    <property type="taxonomic scope" value="Archaea"/>
</dbReference>
<dbReference type="HOGENOM" id="CLU_1340791_0_0_2"/>
<dbReference type="EMBL" id="FN869859">
    <property type="protein sequence ID" value="CCC81408.1"/>
    <property type="molecule type" value="Genomic_DNA"/>
</dbReference>
<gene>
    <name evidence="2" type="ordered locus">TTX_0753</name>
</gene>
<name>G4RPB3_THETK</name>
<sequence length="197" mass="22794">MELARYLLLRFLTEVWGFRLDSESGDLISLYDGNNRVLVKTFFTDIYDEVEIYKKINELTQQDYDKAFIAVLASALFLIDPKHLRSLGIGLISVDPSKGLEGVEVKLPARPRARPIQQRLDTAEVLDMINKVLKDTIDRELKRVEAELYNRIKEYIDRRLEGLRQPATSPQQPEKPTGQQPILDNEWVKILRKRGAQ</sequence>